<dbReference type="AlphaFoldDB" id="A0A4P6HKK0"/>
<dbReference type="EMBL" id="CP026538">
    <property type="protein sequence ID" value="QAZ67156.1"/>
    <property type="molecule type" value="Genomic_DNA"/>
</dbReference>
<sequence>MPPFGKPKSGSLREKRRENRPPAAGGLRPPDPPNGRRFKGARRGGRRVGRRDARRGGKRSRSGRQASRWT</sequence>
<dbReference type="KEGG" id="dcb:C3Y92_07900"/>
<gene>
    <name evidence="2" type="ORF">C3Y92_07900</name>
</gene>
<name>A0A4P6HKK0_9BACT</name>
<feature type="compositionally biased region" description="Basic and acidic residues" evidence="1">
    <location>
        <begin position="11"/>
        <end position="20"/>
    </location>
</feature>
<evidence type="ECO:0000313" key="2">
    <source>
        <dbReference type="EMBL" id="QAZ67156.1"/>
    </source>
</evidence>
<protein>
    <submittedName>
        <fullName evidence="2">Uncharacterized protein</fullName>
    </submittedName>
</protein>
<feature type="region of interest" description="Disordered" evidence="1">
    <location>
        <begin position="1"/>
        <end position="70"/>
    </location>
</feature>
<keyword evidence="3" id="KW-1185">Reference proteome</keyword>
<organism evidence="2 3">
    <name type="scientific">Solidesulfovibrio carbinolicus</name>
    <dbReference type="NCBI Taxonomy" id="296842"/>
    <lineage>
        <taxon>Bacteria</taxon>
        <taxon>Pseudomonadati</taxon>
        <taxon>Thermodesulfobacteriota</taxon>
        <taxon>Desulfovibrionia</taxon>
        <taxon>Desulfovibrionales</taxon>
        <taxon>Desulfovibrionaceae</taxon>
        <taxon>Solidesulfovibrio</taxon>
    </lineage>
</organism>
<evidence type="ECO:0000313" key="3">
    <source>
        <dbReference type="Proteomes" id="UP000293296"/>
    </source>
</evidence>
<evidence type="ECO:0000256" key="1">
    <source>
        <dbReference type="SAM" id="MobiDB-lite"/>
    </source>
</evidence>
<dbReference type="Proteomes" id="UP000293296">
    <property type="component" value="Chromosome"/>
</dbReference>
<accession>A0A4P6HKK0</accession>
<feature type="compositionally biased region" description="Basic residues" evidence="1">
    <location>
        <begin position="36"/>
        <end position="49"/>
    </location>
</feature>
<reference evidence="2 3" key="1">
    <citation type="submission" date="2018-02" db="EMBL/GenBank/DDBJ databases">
        <title>Genome sequence of Desulfovibrio carbinolicus DSM 3852.</title>
        <authorList>
            <person name="Wilbanks E."/>
            <person name="Skennerton C.T."/>
            <person name="Orphan V.J."/>
        </authorList>
    </citation>
    <scope>NUCLEOTIDE SEQUENCE [LARGE SCALE GENOMIC DNA]</scope>
    <source>
        <strain evidence="2 3">DSM 3852</strain>
    </source>
</reference>
<proteinExistence type="predicted"/>